<gene>
    <name evidence="2" type="ORF">THOM_1037</name>
</gene>
<protein>
    <submittedName>
        <fullName evidence="2">Uncharacterized protein</fullName>
    </submittedName>
</protein>
<evidence type="ECO:0000313" key="3">
    <source>
        <dbReference type="Proteomes" id="UP000011185"/>
    </source>
</evidence>
<feature type="transmembrane region" description="Helical" evidence="1">
    <location>
        <begin position="120"/>
        <end position="145"/>
    </location>
</feature>
<reference evidence="2 3" key="1">
    <citation type="journal article" date="2012" name="PLoS Pathog.">
        <title>The genome of the obligate intracellular parasite Trachipleistophora hominis: new insights into microsporidian genome dynamics and reductive evolution.</title>
        <authorList>
            <person name="Heinz E."/>
            <person name="Williams T.A."/>
            <person name="Nakjang S."/>
            <person name="Noel C.J."/>
            <person name="Swan D.C."/>
            <person name="Goldberg A.V."/>
            <person name="Harris S.R."/>
            <person name="Weinmaier T."/>
            <person name="Markert S."/>
            <person name="Becher D."/>
            <person name="Bernhardt J."/>
            <person name="Dagan T."/>
            <person name="Hacker C."/>
            <person name="Lucocq J.M."/>
            <person name="Schweder T."/>
            <person name="Rattei T."/>
            <person name="Hall N."/>
            <person name="Hirt R.P."/>
            <person name="Embley T.M."/>
        </authorList>
    </citation>
    <scope>NUCLEOTIDE SEQUENCE [LARGE SCALE GENOMIC DNA]</scope>
</reference>
<dbReference type="InParanoid" id="L7JZ05"/>
<accession>L7JZ05</accession>
<evidence type="ECO:0000256" key="1">
    <source>
        <dbReference type="SAM" id="Phobius"/>
    </source>
</evidence>
<name>L7JZ05_TRAHO</name>
<dbReference type="EMBL" id="JH993889">
    <property type="protein sequence ID" value="ELQ75997.1"/>
    <property type="molecule type" value="Genomic_DNA"/>
</dbReference>
<keyword evidence="3" id="KW-1185">Reference proteome</keyword>
<keyword evidence="1" id="KW-0472">Membrane</keyword>
<dbReference type="Proteomes" id="UP000011185">
    <property type="component" value="Unassembled WGS sequence"/>
</dbReference>
<dbReference type="HOGENOM" id="CLU_1714605_0_0_1"/>
<evidence type="ECO:0000313" key="2">
    <source>
        <dbReference type="EMBL" id="ELQ75997.1"/>
    </source>
</evidence>
<sequence length="153" mass="18318">MSDGVLRIHAEELHIISDEIKERLVPIEAFLAALVDNRAFEKEIGNDLDLTEVRALRKYLQSTDITTKNVNMYKNELNYYKMFIMCFLFNKNILEEYKKMKIERELDENHNKTMKYVKTIFLFIIVMLIAFCVLTVIVVICKWFMRKKRPLQE</sequence>
<keyword evidence="1" id="KW-0812">Transmembrane</keyword>
<dbReference type="OrthoDB" id="10515239at2759"/>
<keyword evidence="1" id="KW-1133">Transmembrane helix</keyword>
<dbReference type="AlphaFoldDB" id="L7JZ05"/>
<organism evidence="2 3">
    <name type="scientific">Trachipleistophora hominis</name>
    <name type="common">Microsporidian parasite</name>
    <dbReference type="NCBI Taxonomy" id="72359"/>
    <lineage>
        <taxon>Eukaryota</taxon>
        <taxon>Fungi</taxon>
        <taxon>Fungi incertae sedis</taxon>
        <taxon>Microsporidia</taxon>
        <taxon>Pleistophoridae</taxon>
        <taxon>Trachipleistophora</taxon>
    </lineage>
</organism>
<proteinExistence type="predicted"/>
<dbReference type="VEuPathDB" id="MicrosporidiaDB:THOM_1037"/>